<dbReference type="HAMAP" id="MF_00149">
    <property type="entry name" value="DNA_mis_repair"/>
    <property type="match status" value="1"/>
</dbReference>
<dbReference type="NCBIfam" id="TIGR00585">
    <property type="entry name" value="mutl"/>
    <property type="match status" value="1"/>
</dbReference>
<dbReference type="Gene3D" id="3.30.230.10">
    <property type="match status" value="1"/>
</dbReference>
<evidence type="ECO:0000256" key="1">
    <source>
        <dbReference type="ARBA" id="ARBA00006082"/>
    </source>
</evidence>
<dbReference type="InterPro" id="IPR013507">
    <property type="entry name" value="DNA_mismatch_S5_2-like"/>
</dbReference>
<evidence type="ECO:0000256" key="4">
    <source>
        <dbReference type="ARBA" id="ARBA00023204"/>
    </source>
</evidence>
<dbReference type="SUPFAM" id="SSF55874">
    <property type="entry name" value="ATPase domain of HSP90 chaperone/DNA topoisomerase II/histidine kinase"/>
    <property type="match status" value="1"/>
</dbReference>
<dbReference type="SUPFAM" id="SSF118116">
    <property type="entry name" value="DNA mismatch repair protein MutL"/>
    <property type="match status" value="1"/>
</dbReference>
<dbReference type="Pfam" id="PF13589">
    <property type="entry name" value="HATPase_c_3"/>
    <property type="match status" value="1"/>
</dbReference>
<dbReference type="GO" id="GO:0004519">
    <property type="term" value="F:endonuclease activity"/>
    <property type="evidence" value="ECO:0007669"/>
    <property type="project" value="UniProtKB-KW"/>
</dbReference>
<dbReference type="InterPro" id="IPR042120">
    <property type="entry name" value="MutL_C_dimsub"/>
</dbReference>
<proteinExistence type="inferred from homology"/>
<dbReference type="InterPro" id="IPR020667">
    <property type="entry name" value="DNA_mismatch_repair_MutL"/>
</dbReference>
<evidence type="ECO:0000313" key="9">
    <source>
        <dbReference type="Proteomes" id="UP000603545"/>
    </source>
</evidence>
<dbReference type="GO" id="GO:0030983">
    <property type="term" value="F:mismatched DNA binding"/>
    <property type="evidence" value="ECO:0007669"/>
    <property type="project" value="InterPro"/>
</dbReference>
<dbReference type="EMBL" id="JACNLL010000023">
    <property type="protein sequence ID" value="MBC8198738.1"/>
    <property type="molecule type" value="Genomic_DNA"/>
</dbReference>
<keyword evidence="4 5" id="KW-0234">DNA repair</keyword>
<dbReference type="InterPro" id="IPR020568">
    <property type="entry name" value="Ribosomal_Su5_D2-typ_SF"/>
</dbReference>
<dbReference type="InterPro" id="IPR002099">
    <property type="entry name" value="MutL/Mlh/PMS"/>
</dbReference>
<dbReference type="CDD" id="cd00782">
    <property type="entry name" value="MutL_Trans"/>
    <property type="match status" value="1"/>
</dbReference>
<dbReference type="FunFam" id="3.30.565.10:FF:000003">
    <property type="entry name" value="DNA mismatch repair endonuclease MutL"/>
    <property type="match status" value="1"/>
</dbReference>
<evidence type="ECO:0000259" key="7">
    <source>
        <dbReference type="SMART" id="SM01340"/>
    </source>
</evidence>
<dbReference type="GO" id="GO:0006298">
    <property type="term" value="P:mismatch repair"/>
    <property type="evidence" value="ECO:0007669"/>
    <property type="project" value="UniProtKB-UniRule"/>
</dbReference>
<keyword evidence="8" id="KW-0255">Endonuclease</keyword>
<dbReference type="PANTHER" id="PTHR10073:SF12">
    <property type="entry name" value="DNA MISMATCH REPAIR PROTEIN MLH1"/>
    <property type="match status" value="1"/>
</dbReference>
<dbReference type="InterPro" id="IPR014762">
    <property type="entry name" value="DNA_mismatch_repair_CS"/>
</dbReference>
<comment type="caution">
    <text evidence="8">The sequence shown here is derived from an EMBL/GenBank/DDBJ whole genome shotgun (WGS) entry which is preliminary data.</text>
</comment>
<dbReference type="SMART" id="SM01340">
    <property type="entry name" value="DNA_mis_repair"/>
    <property type="match status" value="1"/>
</dbReference>
<dbReference type="SMART" id="SM00853">
    <property type="entry name" value="MutL_C"/>
    <property type="match status" value="1"/>
</dbReference>
<dbReference type="GO" id="GO:0032300">
    <property type="term" value="C:mismatch repair complex"/>
    <property type="evidence" value="ECO:0007669"/>
    <property type="project" value="InterPro"/>
</dbReference>
<accession>A0A8J6N509</accession>
<dbReference type="InterPro" id="IPR042121">
    <property type="entry name" value="MutL_C_regsub"/>
</dbReference>
<sequence length="574" mass="64064">MSKIRILPENLSNKIAAGEVVERPCSVVKELVENALDAHAGRIIIEVENGGKSLIRVSDNGIGMNGDDAMLALERYATSKIYKDNDLFSIKTLGFRGEALPSIASVSRFSLVTKDEASKTAAEIIVAGGKIKKVSQTGAPQGTMVTVKQLFYNIPARRKFLKSASTEMGHIADTISSIALGNPNAGFRLYHNRKIVKNWLPASDPFDRVMDVIGTGLKSDFCKPAFNEKFISIAGWILSPAISRSTSRGIYIYVNNRFVRDRVIQHALFEGYRQRLMKGRFPVAVLFVNVPFEQVDVNVHPAKQEVRFARQKEVHEAVKDAVSKALYKFETHKWKPAETHNNFSVSEPAAAYTKSKSSFPPETQDQLWGKKTCFADLRIIGRFHNTYIICESDLSACTEQADHGLVLIDQHAAHERVLYEQLKSRYKGQKGPDQSLLIPETFDLGYREAEILEKMIPEFFRLGIEIEPFGNNTFAVKSAPAILAGREIRPLIIEMVEKIAKTGFGPGLEKGIDKCLITMACHGAIRANQALTDTEIKTLLDQLDQCENPSHCPHGRPTWIKWSKGKVEKMFGRN</sequence>
<name>A0A8J6N509_9BACT</name>
<dbReference type="Gene3D" id="3.30.1540.20">
    <property type="entry name" value="MutL, C-terminal domain, dimerisation subdomain"/>
    <property type="match status" value="1"/>
</dbReference>
<comment type="function">
    <text evidence="5">This protein is involved in the repair of mismatches in DNA. It is required for dam-dependent methyl-directed DNA mismatch repair. May act as a 'molecular matchmaker', a protein that promotes the formation of a stable complex between two or more DNA-binding proteins in an ATP-dependent manner without itself being part of a final effector complex.</text>
</comment>
<dbReference type="InterPro" id="IPR037198">
    <property type="entry name" value="MutL_C_sf"/>
</dbReference>
<keyword evidence="8" id="KW-0540">Nuclease</keyword>
<dbReference type="CDD" id="cd16926">
    <property type="entry name" value="HATPase_MutL-MLH-PMS-like"/>
    <property type="match status" value="1"/>
</dbReference>
<gene>
    <name evidence="5 8" type="primary">mutL</name>
    <name evidence="8" type="ORF">H8E80_01645</name>
</gene>
<evidence type="ECO:0000259" key="6">
    <source>
        <dbReference type="SMART" id="SM00853"/>
    </source>
</evidence>
<comment type="similarity">
    <text evidence="1 5">Belongs to the DNA mismatch repair MutL/HexB family.</text>
</comment>
<evidence type="ECO:0000313" key="8">
    <source>
        <dbReference type="EMBL" id="MBC8198738.1"/>
    </source>
</evidence>
<dbReference type="GO" id="GO:0005524">
    <property type="term" value="F:ATP binding"/>
    <property type="evidence" value="ECO:0007669"/>
    <property type="project" value="InterPro"/>
</dbReference>
<keyword evidence="3 5" id="KW-0227">DNA damage</keyword>
<evidence type="ECO:0000256" key="5">
    <source>
        <dbReference type="HAMAP-Rule" id="MF_00149"/>
    </source>
</evidence>
<dbReference type="InterPro" id="IPR014721">
    <property type="entry name" value="Ribsml_uS5_D2-typ_fold_subgr"/>
</dbReference>
<dbReference type="AlphaFoldDB" id="A0A8J6N509"/>
<dbReference type="InterPro" id="IPR014790">
    <property type="entry name" value="MutL_C"/>
</dbReference>
<evidence type="ECO:0000256" key="3">
    <source>
        <dbReference type="ARBA" id="ARBA00022763"/>
    </source>
</evidence>
<dbReference type="Pfam" id="PF01119">
    <property type="entry name" value="DNA_mis_repair"/>
    <property type="match status" value="1"/>
</dbReference>
<dbReference type="Pfam" id="PF08676">
    <property type="entry name" value="MutL_C"/>
    <property type="match status" value="1"/>
</dbReference>
<protein>
    <recommendedName>
        <fullName evidence="2 5">DNA mismatch repair protein MutL</fullName>
    </recommendedName>
</protein>
<dbReference type="GO" id="GO:0016887">
    <property type="term" value="F:ATP hydrolysis activity"/>
    <property type="evidence" value="ECO:0007669"/>
    <property type="project" value="InterPro"/>
</dbReference>
<dbReference type="Gene3D" id="3.30.1370.100">
    <property type="entry name" value="MutL, C-terminal domain, regulatory subdomain"/>
    <property type="match status" value="1"/>
</dbReference>
<dbReference type="InterPro" id="IPR038973">
    <property type="entry name" value="MutL/Mlh/Pms-like"/>
</dbReference>
<dbReference type="PROSITE" id="PS00058">
    <property type="entry name" value="DNA_MISMATCH_REPAIR_1"/>
    <property type="match status" value="1"/>
</dbReference>
<reference evidence="8 9" key="1">
    <citation type="submission" date="2020-08" db="EMBL/GenBank/DDBJ databases">
        <title>Bridging the membrane lipid divide: bacteria of the FCB group superphylum have the potential to synthesize archaeal ether lipids.</title>
        <authorList>
            <person name="Villanueva L."/>
            <person name="Von Meijenfeldt F.A.B."/>
            <person name="Westbye A.B."/>
            <person name="Yadav S."/>
            <person name="Hopmans E.C."/>
            <person name="Dutilh B.E."/>
            <person name="Sinninghe Damste J.S."/>
        </authorList>
    </citation>
    <scope>NUCLEOTIDE SEQUENCE [LARGE SCALE GENOMIC DNA]</scope>
    <source>
        <strain evidence="8">NIOZ-UU82</strain>
    </source>
</reference>
<evidence type="ECO:0000256" key="2">
    <source>
        <dbReference type="ARBA" id="ARBA00021975"/>
    </source>
</evidence>
<feature type="domain" description="MutL C-terminal dimerisation" evidence="6">
    <location>
        <begin position="379"/>
        <end position="531"/>
    </location>
</feature>
<organism evidence="8 9">
    <name type="scientific">Candidatus Desulfaltia bathyphila</name>
    <dbReference type="NCBI Taxonomy" id="2841697"/>
    <lineage>
        <taxon>Bacteria</taxon>
        <taxon>Pseudomonadati</taxon>
        <taxon>Thermodesulfobacteriota</taxon>
        <taxon>Desulfobacteria</taxon>
        <taxon>Desulfobacterales</taxon>
        <taxon>Desulfobacterales incertae sedis</taxon>
        <taxon>Candidatus Desulfaltia</taxon>
    </lineage>
</organism>
<dbReference type="GO" id="GO:0140664">
    <property type="term" value="F:ATP-dependent DNA damage sensor activity"/>
    <property type="evidence" value="ECO:0007669"/>
    <property type="project" value="InterPro"/>
</dbReference>
<dbReference type="InterPro" id="IPR036890">
    <property type="entry name" value="HATPase_C_sf"/>
</dbReference>
<keyword evidence="8" id="KW-0378">Hydrolase</keyword>
<dbReference type="PANTHER" id="PTHR10073">
    <property type="entry name" value="DNA MISMATCH REPAIR PROTEIN MLH, PMS, MUTL"/>
    <property type="match status" value="1"/>
</dbReference>
<dbReference type="Gene3D" id="3.30.565.10">
    <property type="entry name" value="Histidine kinase-like ATPase, C-terminal domain"/>
    <property type="match status" value="1"/>
</dbReference>
<dbReference type="Proteomes" id="UP000603545">
    <property type="component" value="Unassembled WGS sequence"/>
</dbReference>
<feature type="domain" description="DNA mismatch repair protein S5" evidence="7">
    <location>
        <begin position="209"/>
        <end position="327"/>
    </location>
</feature>
<dbReference type="SUPFAM" id="SSF54211">
    <property type="entry name" value="Ribosomal protein S5 domain 2-like"/>
    <property type="match status" value="1"/>
</dbReference>